<dbReference type="PANTHER" id="PTHR38795:SF1">
    <property type="entry name" value="DUF6604 DOMAIN-CONTAINING PROTEIN"/>
    <property type="match status" value="1"/>
</dbReference>
<gene>
    <name evidence="2" type="ORF">G7Z17_g2142</name>
</gene>
<sequence length="838" mass="93968">MLPSSLFSVYQQYKKDTDSVASWLASTAKKCGYPSDLLTPKGVQPDGAGRLKGKARKGAKKRKTFVPVPPRTTTKYTIATKDFIPLAEFIFASSKPVISVPLSFVNTINRVIYVRSKFGSQMIEHGVKPSTESDTAHSYFVGVLERVRDILRSRMPAGAQPLNSCEDLSNRFCVLNIYEPPPEFEDAPDTECPENSDGDSIIYEAEPEKSLEDALVAYTIMVNDLNEIRSYIEWIWSNYRDGHFDLASAAVATNTGIDLARNLMDQVLPIFEEHGGACAMLERFSFICAKQEGFSEDEILSWGPNGKNEDVYDVADKSYLNASLLLESLVDVLSPNELPIYKEGMFGIYDPKSDRTSKKGRAKFNEDQIILAEFFTEAVTLARLVPNYPVEDEFIRGVRQLDKTGKIPFYLIYATQLLLDIHHIIRDRASSAVESLFKQTTTMRDELSSHLQFHKNLKIINWPASNDRGVRQIQESLQQFAQDPVFLAKQRAVGNRIPIMESERHRILIYSPIICGLVMYNFRARMYDLGIAIATAWGSITYTAHLYNAVRHEGLVEGCWADMDAVQTLLGDSNLFAGERPVNKDAYLKRFLLQMGYSASAVGARGNQLLGRPVRHQDLASSAGPRGIKSGAPVSRMFLERYLGGSGRVDLSPELVNDILSRSRFQEEGSEKDGTLRLTQIDDPNQLRKKRQLKQRKERTEGAKLRSGELLRSLILAMGAETLEFSFPYLLMHRCCWKVLRHVKEICDPTLKQLFTPAYIEKESELPFIVGYIFMAASQDDGGKGEFLMQTAAGAFNDMVESKTGEMVLGVVRNIYGVQVELPAEDDLDTSGIGDVEQ</sequence>
<organism evidence="2 3">
    <name type="scientific">Cylindrodendrum hubeiense</name>
    <dbReference type="NCBI Taxonomy" id="595255"/>
    <lineage>
        <taxon>Eukaryota</taxon>
        <taxon>Fungi</taxon>
        <taxon>Dikarya</taxon>
        <taxon>Ascomycota</taxon>
        <taxon>Pezizomycotina</taxon>
        <taxon>Sordariomycetes</taxon>
        <taxon>Hypocreomycetidae</taxon>
        <taxon>Hypocreales</taxon>
        <taxon>Nectriaceae</taxon>
        <taxon>Cylindrodendrum</taxon>
    </lineage>
</organism>
<accession>A0A9P5HNN7</accession>
<keyword evidence="3" id="KW-1185">Reference proteome</keyword>
<reference evidence="2" key="1">
    <citation type="submission" date="2020-03" db="EMBL/GenBank/DDBJ databases">
        <title>Draft Genome Sequence of Cylindrodendrum hubeiense.</title>
        <authorList>
            <person name="Buettner E."/>
            <person name="Kellner H."/>
        </authorList>
    </citation>
    <scope>NUCLEOTIDE SEQUENCE</scope>
    <source>
        <strain evidence="2">IHI 201604</strain>
    </source>
</reference>
<proteinExistence type="predicted"/>
<dbReference type="PANTHER" id="PTHR38795">
    <property type="entry name" value="DUF6604 DOMAIN-CONTAINING PROTEIN"/>
    <property type="match status" value="1"/>
</dbReference>
<protein>
    <recommendedName>
        <fullName evidence="1">DUF6604 domain-containing protein</fullName>
    </recommendedName>
</protein>
<comment type="caution">
    <text evidence="2">The sequence shown here is derived from an EMBL/GenBank/DDBJ whole genome shotgun (WGS) entry which is preliminary data.</text>
</comment>
<dbReference type="InterPro" id="IPR046539">
    <property type="entry name" value="DUF6604"/>
</dbReference>
<evidence type="ECO:0000313" key="3">
    <source>
        <dbReference type="Proteomes" id="UP000722485"/>
    </source>
</evidence>
<evidence type="ECO:0000313" key="2">
    <source>
        <dbReference type="EMBL" id="KAF7555441.1"/>
    </source>
</evidence>
<dbReference type="Pfam" id="PF20253">
    <property type="entry name" value="DUF6604"/>
    <property type="match status" value="1"/>
</dbReference>
<dbReference type="OrthoDB" id="5238236at2759"/>
<dbReference type="Proteomes" id="UP000722485">
    <property type="component" value="Unassembled WGS sequence"/>
</dbReference>
<feature type="domain" description="DUF6604" evidence="1">
    <location>
        <begin position="11"/>
        <end position="268"/>
    </location>
</feature>
<evidence type="ECO:0000259" key="1">
    <source>
        <dbReference type="Pfam" id="PF20253"/>
    </source>
</evidence>
<name>A0A9P5HNN7_9HYPO</name>
<dbReference type="EMBL" id="JAANBB010000020">
    <property type="protein sequence ID" value="KAF7555441.1"/>
    <property type="molecule type" value="Genomic_DNA"/>
</dbReference>
<dbReference type="AlphaFoldDB" id="A0A9P5HNN7"/>